<dbReference type="Proteomes" id="UP000095662">
    <property type="component" value="Unassembled WGS sequence"/>
</dbReference>
<evidence type="ECO:0000256" key="2">
    <source>
        <dbReference type="SAM" id="SignalP"/>
    </source>
</evidence>
<gene>
    <name evidence="3" type="ORF">ERS852540_02516</name>
</gene>
<organism evidence="3 4">
    <name type="scientific">[Eubacterium] siraeum</name>
    <dbReference type="NCBI Taxonomy" id="39492"/>
    <lineage>
        <taxon>Bacteria</taxon>
        <taxon>Bacillati</taxon>
        <taxon>Bacillota</taxon>
        <taxon>Clostridia</taxon>
        <taxon>Eubacteriales</taxon>
        <taxon>Oscillospiraceae</taxon>
        <taxon>Oscillospiraceae incertae sedis</taxon>
    </lineage>
</organism>
<protein>
    <submittedName>
        <fullName evidence="3">Type VII secretion-associated protein, Rv3446c family</fullName>
    </submittedName>
</protein>
<sequence length="234" mass="25384">MKSTYIKLIAVSLILSCTAALTACSSSSTSSEASTGNVGDTTPVSETSSTSSEAVNSESKTDSSSEDTKSSDENKSGENSTESTVTYEYVKDGKFSLANGNLSFKMPKDWKLASASIAYQFASTDEYNENKFNLVVSKTNSPIEDVTSEQMTATYKATMEDFKLVDFQHTEIAGKKAIYMQLTGMVSQVTKQTTITQYMIQSGEDAYCFSFTQSTEDETFPDLIAGVIDSLEIK</sequence>
<dbReference type="AlphaFoldDB" id="A0A175A360"/>
<feature type="compositionally biased region" description="Low complexity" evidence="1">
    <location>
        <begin position="27"/>
        <end position="58"/>
    </location>
</feature>
<dbReference type="PROSITE" id="PS51257">
    <property type="entry name" value="PROKAR_LIPOPROTEIN"/>
    <property type="match status" value="1"/>
</dbReference>
<dbReference type="STRING" id="39492.ERS852540_02516"/>
<evidence type="ECO:0000313" key="3">
    <source>
        <dbReference type="EMBL" id="CUQ92397.1"/>
    </source>
</evidence>
<evidence type="ECO:0000256" key="1">
    <source>
        <dbReference type="SAM" id="MobiDB-lite"/>
    </source>
</evidence>
<feature type="chain" id="PRO_5039690834" evidence="2">
    <location>
        <begin position="23"/>
        <end position="234"/>
    </location>
</feature>
<feature type="compositionally biased region" description="Basic and acidic residues" evidence="1">
    <location>
        <begin position="59"/>
        <end position="76"/>
    </location>
</feature>
<evidence type="ECO:0000313" key="4">
    <source>
        <dbReference type="Proteomes" id="UP000095662"/>
    </source>
</evidence>
<feature type="signal peptide" evidence="2">
    <location>
        <begin position="1"/>
        <end position="22"/>
    </location>
</feature>
<feature type="region of interest" description="Disordered" evidence="1">
    <location>
        <begin position="27"/>
        <end position="83"/>
    </location>
</feature>
<name>A0A175A360_9FIRM</name>
<dbReference type="Gene3D" id="3.40.1000.10">
    <property type="entry name" value="Mog1/PsbP, alpha/beta/alpha sandwich"/>
    <property type="match status" value="1"/>
</dbReference>
<reference evidence="3 4" key="1">
    <citation type="submission" date="2015-09" db="EMBL/GenBank/DDBJ databases">
        <authorList>
            <consortium name="Pathogen Informatics"/>
        </authorList>
    </citation>
    <scope>NUCLEOTIDE SEQUENCE [LARGE SCALE GENOMIC DNA]</scope>
    <source>
        <strain evidence="3 4">2789STDY5834928</strain>
    </source>
</reference>
<keyword evidence="2" id="KW-0732">Signal</keyword>
<proteinExistence type="predicted"/>
<accession>A0A175A360</accession>
<dbReference type="EMBL" id="CZBY01000031">
    <property type="protein sequence ID" value="CUQ92397.1"/>
    <property type="molecule type" value="Genomic_DNA"/>
</dbReference>